<gene>
    <name evidence="8" type="ORF">KUCA_T00000055001</name>
</gene>
<feature type="region of interest" description="Disordered" evidence="5">
    <location>
        <begin position="266"/>
        <end position="292"/>
    </location>
</feature>
<dbReference type="AlphaFoldDB" id="W6MQC9"/>
<dbReference type="PANTHER" id="PTHR16684">
    <property type="entry name" value="CENTROMERE PROTEIN C"/>
    <property type="match status" value="1"/>
</dbReference>
<dbReference type="Gene3D" id="2.60.120.10">
    <property type="entry name" value="Jelly Rolls"/>
    <property type="match status" value="1"/>
</dbReference>
<sequence>MVNYSRIGVQSRKLGITVNANTRKDDTGMDSIDDFFNQGLDDDEEEEDSTVVKEEYDADSEGQPYADASEMPDIGDTPDEDFVNATGMSPVKPRKKRYSRRLDSSPLEGASPASVRSPHVGKRTPLEEPVSAETLIQNLDQLSPDSDIDDGVKKGKAVKKTGNLAKKGGSITKQIALTKRKRKMVIPPTQETPNSEDEQEPIFDDDEGQPQKTSRSASVTEEGLRRSKRTRVKPLAYWRNERVIYEPVQEAGAHLSVIKSVARNDMQAPSVTARKTSRSSSASTTRKKTQTSALNVSELEGAEWLKDGHLTAELYDTPNSNHLTMRKIAFNSGNPEKETEVKGDGEDYKIFTLFDQDSEFAGGGFIEIPVGGSKAEKPNTNTYFIFYVAQGVLRVRVSGTEFVVSGGCAFEIPMGNLYEFSNIGNSTAKLFFVQTRLVVVQKSDSFEYDS</sequence>
<dbReference type="Proteomes" id="UP000019384">
    <property type="component" value="Unassembled WGS sequence"/>
</dbReference>
<evidence type="ECO:0000256" key="4">
    <source>
        <dbReference type="ARBA" id="ARBA00023242"/>
    </source>
</evidence>
<reference evidence="8" key="2">
    <citation type="submission" date="2014-02" db="EMBL/GenBank/DDBJ databases">
        <title>Complete DNA sequence of /Kuraishia capsulata/ illustrates novel genomic features among budding yeasts (/Saccharomycotina/).</title>
        <authorList>
            <person name="Morales L."/>
            <person name="Noel B."/>
            <person name="Porcel B."/>
            <person name="Marcet-Houben M."/>
            <person name="Hullo M-F."/>
            <person name="Sacerdot C."/>
            <person name="Tekaia F."/>
            <person name="Leh-Louis V."/>
            <person name="Despons L."/>
            <person name="Khanna V."/>
            <person name="Aury J-M."/>
            <person name="Barbe V."/>
            <person name="Couloux A."/>
            <person name="Labadie K."/>
            <person name="Pelletier E."/>
            <person name="Souciet J-L."/>
            <person name="Boekhout T."/>
            <person name="Gabaldon T."/>
            <person name="Wincker P."/>
            <person name="Dujon B."/>
        </authorList>
    </citation>
    <scope>NUCLEOTIDE SEQUENCE</scope>
    <source>
        <strain evidence="8">CBS 1993</strain>
    </source>
</reference>
<dbReference type="InterPro" id="IPR025974">
    <property type="entry name" value="Mif2/CENP-C_cupin"/>
</dbReference>
<dbReference type="HOGENOM" id="CLU_569984_0_0_1"/>
<keyword evidence="3" id="KW-0238">DNA-binding</keyword>
<dbReference type="STRING" id="1382522.W6MQC9"/>
<feature type="compositionally biased region" description="Acidic residues" evidence="5">
    <location>
        <begin position="194"/>
        <end position="208"/>
    </location>
</feature>
<evidence type="ECO:0000313" key="8">
    <source>
        <dbReference type="EMBL" id="CDK24095.1"/>
    </source>
</evidence>
<dbReference type="EMBL" id="HG793125">
    <property type="protein sequence ID" value="CDK24095.1"/>
    <property type="molecule type" value="Genomic_DNA"/>
</dbReference>
<feature type="domain" description="Mif2/CENP-C cupin" evidence="6">
    <location>
        <begin position="352"/>
        <end position="434"/>
    </location>
</feature>
<dbReference type="GeneID" id="34517501"/>
<dbReference type="OrthoDB" id="1939643at2759"/>
<feature type="compositionally biased region" description="Low complexity" evidence="5">
    <location>
        <begin position="272"/>
        <end position="284"/>
    </location>
</feature>
<dbReference type="InterPro" id="IPR014710">
    <property type="entry name" value="RmlC-like_jellyroll"/>
</dbReference>
<evidence type="ECO:0000256" key="3">
    <source>
        <dbReference type="ARBA" id="ARBA00023125"/>
    </source>
</evidence>
<dbReference type="PANTHER" id="PTHR16684:SF11">
    <property type="entry name" value="CENTROMERE PROTEIN C"/>
    <property type="match status" value="1"/>
</dbReference>
<keyword evidence="9" id="KW-1185">Reference proteome</keyword>
<evidence type="ECO:0000259" key="7">
    <source>
        <dbReference type="Pfam" id="PF15624"/>
    </source>
</evidence>
<dbReference type="RefSeq" id="XP_022456113.1">
    <property type="nucleotide sequence ID" value="XM_022604556.1"/>
</dbReference>
<feature type="domain" description="Mif2 N-terminal" evidence="7">
    <location>
        <begin position="4"/>
        <end position="107"/>
    </location>
</feature>
<dbReference type="GO" id="GO:0000776">
    <property type="term" value="C:kinetochore"/>
    <property type="evidence" value="ECO:0007669"/>
    <property type="project" value="InterPro"/>
</dbReference>
<evidence type="ECO:0000256" key="1">
    <source>
        <dbReference type="ARBA" id="ARBA00004123"/>
    </source>
</evidence>
<dbReference type="CDD" id="cd06993">
    <property type="entry name" value="cupin_CENP-C_C"/>
    <property type="match status" value="1"/>
</dbReference>
<feature type="region of interest" description="Disordered" evidence="5">
    <location>
        <begin position="21"/>
        <end position="229"/>
    </location>
</feature>
<dbReference type="GO" id="GO:0005634">
    <property type="term" value="C:nucleus"/>
    <property type="evidence" value="ECO:0007669"/>
    <property type="project" value="UniProtKB-SubCell"/>
</dbReference>
<comment type="subcellular location">
    <subcellularLocation>
        <location evidence="1">Nucleus</location>
    </subcellularLocation>
</comment>
<dbReference type="InterPro" id="IPR028386">
    <property type="entry name" value="CENP-C/Mif2/cnp3"/>
</dbReference>
<proteinExistence type="inferred from homology"/>
<feature type="compositionally biased region" description="Acidic residues" evidence="5">
    <location>
        <begin position="40"/>
        <end position="49"/>
    </location>
</feature>
<dbReference type="InterPro" id="IPR011051">
    <property type="entry name" value="RmlC_Cupin_sf"/>
</dbReference>
<name>W6MQC9_9ASCO</name>
<feature type="compositionally biased region" description="Polar residues" evidence="5">
    <location>
        <begin position="210"/>
        <end position="219"/>
    </location>
</feature>
<feature type="compositionally biased region" description="Polar residues" evidence="5">
    <location>
        <begin position="134"/>
        <end position="144"/>
    </location>
</feature>
<reference evidence="8" key="1">
    <citation type="submission" date="2013-12" db="EMBL/GenBank/DDBJ databases">
        <authorList>
            <person name="Genoscope - CEA"/>
        </authorList>
    </citation>
    <scope>NUCLEOTIDE SEQUENCE</scope>
    <source>
        <strain evidence="8">CBS 1993</strain>
    </source>
</reference>
<protein>
    <submittedName>
        <fullName evidence="8">Uncharacterized protein</fullName>
    </submittedName>
</protein>
<dbReference type="SUPFAM" id="SSF51182">
    <property type="entry name" value="RmlC-like cupins"/>
    <property type="match status" value="1"/>
</dbReference>
<dbReference type="GO" id="GO:0051382">
    <property type="term" value="P:kinetochore assembly"/>
    <property type="evidence" value="ECO:0007669"/>
    <property type="project" value="InterPro"/>
</dbReference>
<dbReference type="GO" id="GO:0051315">
    <property type="term" value="P:attachment of mitotic spindle microtubules to kinetochore"/>
    <property type="evidence" value="ECO:0007669"/>
    <property type="project" value="TreeGrafter"/>
</dbReference>
<dbReference type="InterPro" id="IPR028929">
    <property type="entry name" value="Mif2_N"/>
</dbReference>
<dbReference type="GO" id="GO:0051455">
    <property type="term" value="P:spindle attachment to meiosis I kinetochore"/>
    <property type="evidence" value="ECO:0007669"/>
    <property type="project" value="TreeGrafter"/>
</dbReference>
<accession>W6MQC9</accession>
<evidence type="ECO:0000256" key="2">
    <source>
        <dbReference type="ARBA" id="ARBA00010291"/>
    </source>
</evidence>
<dbReference type="Pfam" id="PF15624">
    <property type="entry name" value="Mif2_N"/>
    <property type="match status" value="1"/>
</dbReference>
<evidence type="ECO:0000259" key="6">
    <source>
        <dbReference type="Pfam" id="PF11699"/>
    </source>
</evidence>
<keyword evidence="4" id="KW-0539">Nucleus</keyword>
<comment type="similarity">
    <text evidence="2">Belongs to the CENP-C/MIF2 family.</text>
</comment>
<dbReference type="Pfam" id="PF11699">
    <property type="entry name" value="CENP-C_C"/>
    <property type="match status" value="1"/>
</dbReference>
<evidence type="ECO:0000313" key="9">
    <source>
        <dbReference type="Proteomes" id="UP000019384"/>
    </source>
</evidence>
<evidence type="ECO:0000256" key="5">
    <source>
        <dbReference type="SAM" id="MobiDB-lite"/>
    </source>
</evidence>
<organism evidence="8 9">
    <name type="scientific">Kuraishia capsulata CBS 1993</name>
    <dbReference type="NCBI Taxonomy" id="1382522"/>
    <lineage>
        <taxon>Eukaryota</taxon>
        <taxon>Fungi</taxon>
        <taxon>Dikarya</taxon>
        <taxon>Ascomycota</taxon>
        <taxon>Saccharomycotina</taxon>
        <taxon>Pichiomycetes</taxon>
        <taxon>Pichiales</taxon>
        <taxon>Pichiaceae</taxon>
        <taxon>Kuraishia</taxon>
    </lineage>
</organism>
<dbReference type="GO" id="GO:0019237">
    <property type="term" value="F:centromeric DNA binding"/>
    <property type="evidence" value="ECO:0007669"/>
    <property type="project" value="InterPro"/>
</dbReference>